<evidence type="ECO:0000313" key="3">
    <source>
        <dbReference type="Proteomes" id="UP000198588"/>
    </source>
</evidence>
<sequence length="157" mass="17223">MTAKLDLFAAAPSLMKEWQRASFAISSSLEPSLSELVKIRASQINGCANCLNMHTVFAREDGETEQRIYLLSAWREAPCYTDRERAALGWTEALTRLCEGHAHESAYEALKAEFTPEEQVKLTLMINVINGYNRLAVGFGGWADPAAIRSAAKAAAA</sequence>
<dbReference type="GO" id="GO:0051920">
    <property type="term" value="F:peroxiredoxin activity"/>
    <property type="evidence" value="ECO:0007669"/>
    <property type="project" value="InterPro"/>
</dbReference>
<organism evidence="2 3">
    <name type="scientific">Mesorhizobium qingshengii</name>
    <dbReference type="NCBI Taxonomy" id="1165689"/>
    <lineage>
        <taxon>Bacteria</taxon>
        <taxon>Pseudomonadati</taxon>
        <taxon>Pseudomonadota</taxon>
        <taxon>Alphaproteobacteria</taxon>
        <taxon>Hyphomicrobiales</taxon>
        <taxon>Phyllobacteriaceae</taxon>
        <taxon>Mesorhizobium</taxon>
    </lineage>
</organism>
<feature type="domain" description="Carboxymuconolactone decarboxylase-like" evidence="1">
    <location>
        <begin position="12"/>
        <end position="93"/>
    </location>
</feature>
<protein>
    <submittedName>
        <fullName evidence="2">Alkylhydroperoxidase AhpD family core domain-containing protein</fullName>
    </submittedName>
</protein>
<dbReference type="PANTHER" id="PTHR34846:SF10">
    <property type="entry name" value="CYTOPLASMIC PROTEIN"/>
    <property type="match status" value="1"/>
</dbReference>
<proteinExistence type="predicted"/>
<dbReference type="InterPro" id="IPR004675">
    <property type="entry name" value="AhpD_core"/>
</dbReference>
<dbReference type="RefSeq" id="WP_091581539.1">
    <property type="nucleotide sequence ID" value="NZ_FMXM01000013.1"/>
</dbReference>
<keyword evidence="2" id="KW-0575">Peroxidase</keyword>
<accession>A0A1G5Z4Z2</accession>
<name>A0A1G5Z4Z2_9HYPH</name>
<dbReference type="Pfam" id="PF02627">
    <property type="entry name" value="CMD"/>
    <property type="match status" value="1"/>
</dbReference>
<dbReference type="InterPro" id="IPR029032">
    <property type="entry name" value="AhpD-like"/>
</dbReference>
<dbReference type="STRING" id="1165689.SAMN02927914_04206"/>
<evidence type="ECO:0000313" key="2">
    <source>
        <dbReference type="EMBL" id="SDA89445.1"/>
    </source>
</evidence>
<dbReference type="OrthoDB" id="9801997at2"/>
<dbReference type="NCBIfam" id="TIGR00778">
    <property type="entry name" value="ahpD_dom"/>
    <property type="match status" value="1"/>
</dbReference>
<dbReference type="Proteomes" id="UP000198588">
    <property type="component" value="Unassembled WGS sequence"/>
</dbReference>
<dbReference type="Gene3D" id="1.20.1290.10">
    <property type="entry name" value="AhpD-like"/>
    <property type="match status" value="1"/>
</dbReference>
<dbReference type="SUPFAM" id="SSF69118">
    <property type="entry name" value="AhpD-like"/>
    <property type="match status" value="1"/>
</dbReference>
<dbReference type="PANTHER" id="PTHR34846">
    <property type="entry name" value="4-CARBOXYMUCONOLACTONE DECARBOXYLASE FAMILY PROTEIN (AFU_ORTHOLOGUE AFUA_6G11590)"/>
    <property type="match status" value="1"/>
</dbReference>
<keyword evidence="2" id="KW-0560">Oxidoreductase</keyword>
<dbReference type="EMBL" id="FMXM01000013">
    <property type="protein sequence ID" value="SDA89445.1"/>
    <property type="molecule type" value="Genomic_DNA"/>
</dbReference>
<dbReference type="InterPro" id="IPR003779">
    <property type="entry name" value="CMD-like"/>
</dbReference>
<dbReference type="AlphaFoldDB" id="A0A1G5Z4Z2"/>
<reference evidence="2 3" key="1">
    <citation type="submission" date="2016-10" db="EMBL/GenBank/DDBJ databases">
        <authorList>
            <person name="de Groot N.N."/>
        </authorList>
    </citation>
    <scope>NUCLEOTIDE SEQUENCE [LARGE SCALE GENOMIC DNA]</scope>
    <source>
        <strain evidence="2 3">CGMCC 1.12097</strain>
    </source>
</reference>
<gene>
    <name evidence="2" type="ORF">SAMN02927914_04206</name>
</gene>
<evidence type="ECO:0000259" key="1">
    <source>
        <dbReference type="Pfam" id="PF02627"/>
    </source>
</evidence>